<evidence type="ECO:0000313" key="6">
    <source>
        <dbReference type="Proteomes" id="UP000092574"/>
    </source>
</evidence>
<dbReference type="InterPro" id="IPR015422">
    <property type="entry name" value="PyrdxlP-dep_Trfase_small"/>
</dbReference>
<keyword evidence="3" id="KW-0663">Pyridoxal phosphate</keyword>
<evidence type="ECO:0000256" key="2">
    <source>
        <dbReference type="ARBA" id="ARBA00006966"/>
    </source>
</evidence>
<sequence>MISFVNDYSENAHPDILNALIETNLEGNVAYSGDEHTERAAKLIRKKIKKEDAEIQILMGGTQTNLIAACAFLRPHEAIIAVPTGHICIHETGAVESTGHKCIEVKGCAGKVTPQDIEEACGPQHWDHAGILCVKPRMVYISQTTEVGTVYTVNELRELRRICDKYNLLLYCDGARLASALDCSDVTLLEMAELCDAFYIGGTKNGALFGEALVIINDSLKNEFRYIAKQRGGMLAKGWLLGLQFEILMSNNLYERIGKHQNEMAKHLKKGLIELGIDFTVDSPSNQLFPILKNSVLDKLNEEFAYEIISIIDEQRTGIRLVTSWATKKCDVELFLKRLKEEIYHE</sequence>
<dbReference type="InterPro" id="IPR001597">
    <property type="entry name" value="ArAA_b-elim_lyase/Thr_aldolase"/>
</dbReference>
<dbReference type="STRING" id="1796616.A4V09_17270"/>
<dbReference type="Gene3D" id="3.90.1150.10">
    <property type="entry name" value="Aspartate Aminotransferase, domain 1"/>
    <property type="match status" value="1"/>
</dbReference>
<comment type="similarity">
    <text evidence="2">Belongs to the threonine aldolase family.</text>
</comment>
<dbReference type="GO" id="GO:0016829">
    <property type="term" value="F:lyase activity"/>
    <property type="evidence" value="ECO:0007669"/>
    <property type="project" value="InterPro"/>
</dbReference>
<evidence type="ECO:0000259" key="4">
    <source>
        <dbReference type="Pfam" id="PF01212"/>
    </source>
</evidence>
<keyword evidence="6" id="KW-1185">Reference proteome</keyword>
<dbReference type="Gene3D" id="3.40.640.10">
    <property type="entry name" value="Type I PLP-dependent aspartate aminotransferase-like (Major domain)"/>
    <property type="match status" value="1"/>
</dbReference>
<protein>
    <submittedName>
        <fullName evidence="5">Threonine aldolase</fullName>
    </submittedName>
</protein>
<dbReference type="Proteomes" id="UP000092574">
    <property type="component" value="Chromosome"/>
</dbReference>
<reference evidence="5" key="1">
    <citation type="submission" date="2017-04" db="EMBL/GenBank/DDBJ databases">
        <title>Complete Genome Sequences of Twelve Strains of a Stable Defined Moderately Diverse Mouse Microbiota 2 (sDMDMm2).</title>
        <authorList>
            <person name="Uchimura Y."/>
            <person name="Wyss M."/>
            <person name="Brugiroux S."/>
            <person name="Limenitakis J.P."/>
            <person name="Stecher B."/>
            <person name="McCoy K.D."/>
            <person name="Macpherson A.J."/>
        </authorList>
    </citation>
    <scope>NUCLEOTIDE SEQUENCE</scope>
    <source>
        <strain evidence="5">YL58</strain>
    </source>
</reference>
<evidence type="ECO:0000256" key="1">
    <source>
        <dbReference type="ARBA" id="ARBA00001933"/>
    </source>
</evidence>
<dbReference type="GO" id="GO:0006520">
    <property type="term" value="P:amino acid metabolic process"/>
    <property type="evidence" value="ECO:0007669"/>
    <property type="project" value="InterPro"/>
</dbReference>
<dbReference type="PANTHER" id="PTHR48097:SF5">
    <property type="entry name" value="LOW SPECIFICITY L-THREONINE ALDOLASE"/>
    <property type="match status" value="1"/>
</dbReference>
<proteinExistence type="inferred from homology"/>
<dbReference type="AlphaFoldDB" id="A0A1C7ICC8"/>
<evidence type="ECO:0000313" key="5">
    <source>
        <dbReference type="EMBL" id="ANU77340.1"/>
    </source>
</evidence>
<feature type="domain" description="Aromatic amino acid beta-eliminating lyase/threonine aldolase" evidence="4">
    <location>
        <begin position="26"/>
        <end position="278"/>
    </location>
</feature>
<dbReference type="PANTHER" id="PTHR48097">
    <property type="entry name" value="L-THREONINE ALDOLASE-RELATED"/>
    <property type="match status" value="1"/>
</dbReference>
<dbReference type="Pfam" id="PF01212">
    <property type="entry name" value="Beta_elim_lyase"/>
    <property type="match status" value="1"/>
</dbReference>
<dbReference type="OrthoDB" id="9774495at2"/>
<dbReference type="InterPro" id="IPR015421">
    <property type="entry name" value="PyrdxlP-dep_Trfase_major"/>
</dbReference>
<dbReference type="EMBL" id="CP015405">
    <property type="protein sequence ID" value="ANU77340.1"/>
    <property type="molecule type" value="Genomic_DNA"/>
</dbReference>
<dbReference type="KEGG" id="byl:A4V09_17270"/>
<dbReference type="InterPro" id="IPR015424">
    <property type="entry name" value="PyrdxlP-dep_Trfase"/>
</dbReference>
<accession>A0A1C7ICC8</accession>
<comment type="cofactor">
    <cofactor evidence="1">
        <name>pyridoxal 5'-phosphate</name>
        <dbReference type="ChEBI" id="CHEBI:597326"/>
    </cofactor>
</comment>
<dbReference type="RefSeq" id="WP_065543469.1">
    <property type="nucleotide sequence ID" value="NZ_CP015405.2"/>
</dbReference>
<gene>
    <name evidence="5" type="ORF">A4V09_17270</name>
</gene>
<dbReference type="SUPFAM" id="SSF53383">
    <property type="entry name" value="PLP-dependent transferases"/>
    <property type="match status" value="1"/>
</dbReference>
<name>A0A1C7ICC8_9FIRM</name>
<organism evidence="5 6">
    <name type="scientific">Blautia pseudococcoides</name>
    <dbReference type="NCBI Taxonomy" id="1796616"/>
    <lineage>
        <taxon>Bacteria</taxon>
        <taxon>Bacillati</taxon>
        <taxon>Bacillota</taxon>
        <taxon>Clostridia</taxon>
        <taxon>Lachnospirales</taxon>
        <taxon>Lachnospiraceae</taxon>
        <taxon>Blautia</taxon>
    </lineage>
</organism>
<evidence type="ECO:0000256" key="3">
    <source>
        <dbReference type="ARBA" id="ARBA00022898"/>
    </source>
</evidence>